<dbReference type="SUPFAM" id="SSF51556">
    <property type="entry name" value="Metallo-dependent hydrolases"/>
    <property type="match status" value="1"/>
</dbReference>
<reference evidence="1 2" key="1">
    <citation type="submission" date="2016-10" db="EMBL/GenBank/DDBJ databases">
        <authorList>
            <person name="de Groot N.N."/>
        </authorList>
    </citation>
    <scope>NUCLEOTIDE SEQUENCE [LARGE SCALE GENOMIC DNA]</scope>
    <source>
        <strain evidence="1 2">DSM 18978</strain>
    </source>
</reference>
<organism evidence="1 2">
    <name type="scientific">Alkaliphilus peptidifermentans DSM 18978</name>
    <dbReference type="NCBI Taxonomy" id="1120976"/>
    <lineage>
        <taxon>Bacteria</taxon>
        <taxon>Bacillati</taxon>
        <taxon>Bacillota</taxon>
        <taxon>Clostridia</taxon>
        <taxon>Peptostreptococcales</taxon>
        <taxon>Natronincolaceae</taxon>
        <taxon>Alkaliphilus</taxon>
    </lineage>
</organism>
<dbReference type="AlphaFoldDB" id="A0A1G5F108"/>
<proteinExistence type="predicted"/>
<keyword evidence="2" id="KW-1185">Reference proteome</keyword>
<name>A0A1G5F108_9FIRM</name>
<gene>
    <name evidence="1" type="ORF">SAMN03080606_01296</name>
</gene>
<accession>A0A1G5F108</accession>
<dbReference type="Gene3D" id="3.20.20.140">
    <property type="entry name" value="Metal-dependent hydrolases"/>
    <property type="match status" value="2"/>
</dbReference>
<dbReference type="InterPro" id="IPR032466">
    <property type="entry name" value="Metal_Hydrolase"/>
</dbReference>
<dbReference type="STRING" id="1120976.SAMN03080606_01296"/>
<dbReference type="OrthoDB" id="2370360at2"/>
<protein>
    <recommendedName>
        <fullName evidence="3">Glucuronate isomerase</fullName>
    </recommendedName>
</protein>
<evidence type="ECO:0000313" key="1">
    <source>
        <dbReference type="EMBL" id="SCY32791.1"/>
    </source>
</evidence>
<dbReference type="EMBL" id="FMUS01000006">
    <property type="protein sequence ID" value="SCY32791.1"/>
    <property type="molecule type" value="Genomic_DNA"/>
</dbReference>
<dbReference type="RefSeq" id="WP_091541324.1">
    <property type="nucleotide sequence ID" value="NZ_FMUS01000006.1"/>
</dbReference>
<dbReference type="Proteomes" id="UP000198636">
    <property type="component" value="Unassembled WGS sequence"/>
</dbReference>
<sequence>MKITDQTTLKLVIEEAVNNVEITDVHTHIYSTGFKNLLLWGIDELLTYHYLIAEFFRYSTMSYNEFFKLSKKEQANLIWETLFIQNSPVSEAQRGVLTVLAKLGLDLSTRDLESYRKYFNDMTVDEYISKVFEVAGVKEVVMTNDPFDSLEQPIWELVGNKDSRFKAALRIDPLLNQYETTYIKLQEWGYNVSRNLDEETIGEIKRFLKDWIKKTSSLYMAVSLPPTFMLPEASDRSRIIEQCIVPVCSEFNIPFAMMIGVNKLVNYDLGLAGDSLGKSNIEVVEYLCKTYSKNKFMVTMLSRENQHELAITARKFRNLMVFGCWWFLNNPSIIEEMTRIRMETLGLSFIPQHSDARVLDQLIYKWTHSRKIIEKVLIDKYNDLLVNNWIITKEEINRDVENIFGGTFWTFINKEI</sequence>
<evidence type="ECO:0000313" key="2">
    <source>
        <dbReference type="Proteomes" id="UP000198636"/>
    </source>
</evidence>
<dbReference type="Gene3D" id="1.10.2020.10">
    <property type="entry name" value="uronate isomerase, domain 2, chain A"/>
    <property type="match status" value="1"/>
</dbReference>
<evidence type="ECO:0008006" key="3">
    <source>
        <dbReference type="Google" id="ProtNLM"/>
    </source>
</evidence>